<organism evidence="2 3">
    <name type="scientific">Melghirimyces profundicolus</name>
    <dbReference type="NCBI Taxonomy" id="1242148"/>
    <lineage>
        <taxon>Bacteria</taxon>
        <taxon>Bacillati</taxon>
        <taxon>Bacillota</taxon>
        <taxon>Bacilli</taxon>
        <taxon>Bacillales</taxon>
        <taxon>Thermoactinomycetaceae</taxon>
        <taxon>Melghirimyces</taxon>
    </lineage>
</organism>
<feature type="transmembrane region" description="Helical" evidence="1">
    <location>
        <begin position="62"/>
        <end position="81"/>
    </location>
</feature>
<dbReference type="RefSeq" id="WP_108022087.1">
    <property type="nucleotide sequence ID" value="NZ_QBKR01000004.1"/>
</dbReference>
<proteinExistence type="predicted"/>
<sequence length="82" mass="9454">MKRKFVPSHRINKKQIGKPAMIRLRNGAVLFGTVREVRNNGVMFIPVSAKHPLTGKQAKTSLFFFPIIFIPFFFFPGIFLFI</sequence>
<reference evidence="2 3" key="1">
    <citation type="submission" date="2018-04" db="EMBL/GenBank/DDBJ databases">
        <title>Genomic Encyclopedia of Archaeal and Bacterial Type Strains, Phase II (KMG-II): from individual species to whole genera.</title>
        <authorList>
            <person name="Goeker M."/>
        </authorList>
    </citation>
    <scope>NUCLEOTIDE SEQUENCE [LARGE SCALE GENOMIC DNA]</scope>
    <source>
        <strain evidence="2 3">DSM 45787</strain>
    </source>
</reference>
<dbReference type="OrthoDB" id="2991264at2"/>
<comment type="caution">
    <text evidence="2">The sequence shown here is derived from an EMBL/GenBank/DDBJ whole genome shotgun (WGS) entry which is preliminary data.</text>
</comment>
<dbReference type="EMBL" id="QBKR01000004">
    <property type="protein sequence ID" value="PTX63255.1"/>
    <property type="molecule type" value="Genomic_DNA"/>
</dbReference>
<dbReference type="Proteomes" id="UP000244240">
    <property type="component" value="Unassembled WGS sequence"/>
</dbReference>
<keyword evidence="1" id="KW-0472">Membrane</keyword>
<evidence type="ECO:0000313" key="2">
    <source>
        <dbReference type="EMBL" id="PTX63255.1"/>
    </source>
</evidence>
<accession>A0A2T6C4M9</accession>
<keyword evidence="1" id="KW-0812">Transmembrane</keyword>
<name>A0A2T6C4M9_9BACL</name>
<evidence type="ECO:0000313" key="3">
    <source>
        <dbReference type="Proteomes" id="UP000244240"/>
    </source>
</evidence>
<evidence type="ECO:0000256" key="1">
    <source>
        <dbReference type="SAM" id="Phobius"/>
    </source>
</evidence>
<gene>
    <name evidence="2" type="ORF">C8P63_104100</name>
</gene>
<keyword evidence="3" id="KW-1185">Reference proteome</keyword>
<keyword evidence="1" id="KW-1133">Transmembrane helix</keyword>
<dbReference type="AlphaFoldDB" id="A0A2T6C4M9"/>
<protein>
    <submittedName>
        <fullName evidence="2">Uncharacterized protein</fullName>
    </submittedName>
</protein>